<organism evidence="2 3">
    <name type="scientific">Actinokineospora spheciospongiae</name>
    <dbReference type="NCBI Taxonomy" id="909613"/>
    <lineage>
        <taxon>Bacteria</taxon>
        <taxon>Bacillati</taxon>
        <taxon>Actinomycetota</taxon>
        <taxon>Actinomycetes</taxon>
        <taxon>Pseudonocardiales</taxon>
        <taxon>Pseudonocardiaceae</taxon>
        <taxon>Actinokineospora</taxon>
    </lineage>
</organism>
<dbReference type="AlphaFoldDB" id="W7J3L3"/>
<dbReference type="Proteomes" id="UP000019277">
    <property type="component" value="Unassembled WGS sequence"/>
</dbReference>
<name>W7J3L3_9PSEU</name>
<evidence type="ECO:0000313" key="3">
    <source>
        <dbReference type="Proteomes" id="UP000019277"/>
    </source>
</evidence>
<protein>
    <submittedName>
        <fullName evidence="2">Uncharacterized protein</fullName>
    </submittedName>
</protein>
<gene>
    <name evidence="2" type="ORF">UO65_1025</name>
</gene>
<dbReference type="STRING" id="909613.UO65_1025"/>
<evidence type="ECO:0000313" key="2">
    <source>
        <dbReference type="EMBL" id="EWC63637.1"/>
    </source>
</evidence>
<accession>W7J3L3</accession>
<keyword evidence="3" id="KW-1185">Reference proteome</keyword>
<evidence type="ECO:0000256" key="1">
    <source>
        <dbReference type="SAM" id="MobiDB-lite"/>
    </source>
</evidence>
<reference evidence="2 3" key="1">
    <citation type="journal article" date="2014" name="Genome Announc.">
        <title>Draft Genome Sequence of the Antitrypanosomally Active Sponge-Associated Bacterium Actinokineospora sp. Strain EG49.</title>
        <authorList>
            <person name="Harjes J."/>
            <person name="Ryu T."/>
            <person name="Abdelmohsen U.R."/>
            <person name="Moitinho-Silva L."/>
            <person name="Horn H."/>
            <person name="Ravasi T."/>
            <person name="Hentschel U."/>
        </authorList>
    </citation>
    <scope>NUCLEOTIDE SEQUENCE [LARGE SCALE GENOMIC DNA]</scope>
    <source>
        <strain evidence="2 3">EG49</strain>
    </source>
</reference>
<comment type="caution">
    <text evidence="2">The sequence shown here is derived from an EMBL/GenBank/DDBJ whole genome shotgun (WGS) entry which is preliminary data.</text>
</comment>
<proteinExistence type="predicted"/>
<feature type="region of interest" description="Disordered" evidence="1">
    <location>
        <begin position="1"/>
        <end position="78"/>
    </location>
</feature>
<sequence>MEHRERCSSTAPRAPNRSRYPPQNRRPGRRPPPNPISAATAAHPANGRPGGQPPETHRAQPPTTPPTAAPAISHLHSR</sequence>
<dbReference type="EMBL" id="AYXG01000040">
    <property type="protein sequence ID" value="EWC63637.1"/>
    <property type="molecule type" value="Genomic_DNA"/>
</dbReference>